<dbReference type="InterPro" id="IPR000600">
    <property type="entry name" value="ROK"/>
</dbReference>
<dbReference type="Proteomes" id="UP000194360">
    <property type="component" value="Unassembled WGS sequence"/>
</dbReference>
<evidence type="ECO:0000256" key="1">
    <source>
        <dbReference type="ARBA" id="ARBA00006479"/>
    </source>
</evidence>
<dbReference type="RefSeq" id="WP_085911112.1">
    <property type="nucleotide sequence ID" value="NZ_AP018920.1"/>
</dbReference>
<dbReference type="Pfam" id="PF13412">
    <property type="entry name" value="HTH_24"/>
    <property type="match status" value="1"/>
</dbReference>
<organism evidence="3 4">
    <name type="scientific">Pseudonocardia autotrophica</name>
    <name type="common">Amycolata autotrophica</name>
    <name type="synonym">Nocardia autotrophica</name>
    <dbReference type="NCBI Taxonomy" id="2074"/>
    <lineage>
        <taxon>Bacteria</taxon>
        <taxon>Bacillati</taxon>
        <taxon>Actinomycetota</taxon>
        <taxon>Actinomycetes</taxon>
        <taxon>Pseudonocardiales</taxon>
        <taxon>Pseudonocardiaceae</taxon>
        <taxon>Pseudonocardia</taxon>
    </lineage>
</organism>
<dbReference type="OrthoDB" id="3189808at2"/>
<dbReference type="Pfam" id="PF00480">
    <property type="entry name" value="ROK"/>
    <property type="match status" value="1"/>
</dbReference>
<dbReference type="Gene3D" id="3.30.420.40">
    <property type="match status" value="2"/>
</dbReference>
<gene>
    <name evidence="3" type="primary">nagC</name>
    <name evidence="3" type="ORF">BG845_00794</name>
</gene>
<dbReference type="Gene3D" id="1.10.10.10">
    <property type="entry name" value="Winged helix-like DNA-binding domain superfamily/Winged helix DNA-binding domain"/>
    <property type="match status" value="1"/>
</dbReference>
<dbReference type="PROSITE" id="PS01125">
    <property type="entry name" value="ROK"/>
    <property type="match status" value="1"/>
</dbReference>
<dbReference type="SUPFAM" id="SSF46785">
    <property type="entry name" value="Winged helix' DNA-binding domain"/>
    <property type="match status" value="1"/>
</dbReference>
<reference evidence="3 4" key="1">
    <citation type="submission" date="2016-09" db="EMBL/GenBank/DDBJ databases">
        <title>Pseudonocardia autotrophica DSM535, a candidate organism with high potential of specific P450 cytochromes.</title>
        <authorList>
            <person name="Grumaz C."/>
            <person name="Vainshtein Y."/>
            <person name="Kirstahler P."/>
            <person name="Sohn K."/>
        </authorList>
    </citation>
    <scope>NUCLEOTIDE SEQUENCE [LARGE SCALE GENOMIC DNA]</scope>
    <source>
        <strain evidence="3 4">DSM 535</strain>
    </source>
</reference>
<dbReference type="AlphaFoldDB" id="A0A1Y2N7L7"/>
<dbReference type="InterPro" id="IPR049874">
    <property type="entry name" value="ROK_cs"/>
</dbReference>
<accession>A0A1Y2N7L7</accession>
<evidence type="ECO:0000313" key="4">
    <source>
        <dbReference type="Proteomes" id="UP000194360"/>
    </source>
</evidence>
<sequence>MRGRTPTSAPATAGEIFRLVRDGTAATRTEIGRETGLSRTAVAARVDRLLADGLVTEVVGAAATGGRPAARLEFNAAGGTVLAVSVGVSRSKAAVCDLTGAVQAEAVVDLPASVGPHRLLGDAVATLEKLLGDAGAEDAGIRGLGLSIPGTVDDRNGWSVGVPSLPGWERIPLPPLLTERFPVPVRVDNDVNVMALAEHAAHPDVDDLLMVKIGSGVGAGLVSGGALQRGAWGAAGEIGHIPVHDGPGIGCGCGNIDCLEVLASGRALVRDLSVGRPDGDVGSIADVVALVKQGDPDAVRLVRIAGRRLGEVLAAAVNLVNPALVAIGGDLVGAFDPLVAGVREAIYRRSMATATQSLRIEPGLLSGRSGVIGCAILVLDEVLSAAAVDRAVRTAAGRADNTAASRADDTAASPADNTAANRAEGADSAGGAAAGRADTAAGG</sequence>
<feature type="compositionally biased region" description="Low complexity" evidence="2">
    <location>
        <begin position="426"/>
        <end position="443"/>
    </location>
</feature>
<dbReference type="InterPro" id="IPR019885">
    <property type="entry name" value="Tscrpt_reg_HTH_AsnC-type_CS"/>
</dbReference>
<feature type="region of interest" description="Disordered" evidence="2">
    <location>
        <begin position="398"/>
        <end position="443"/>
    </location>
</feature>
<dbReference type="PANTHER" id="PTHR18964">
    <property type="entry name" value="ROK (REPRESSOR, ORF, KINASE) FAMILY"/>
    <property type="match status" value="1"/>
</dbReference>
<dbReference type="InterPro" id="IPR036388">
    <property type="entry name" value="WH-like_DNA-bd_sf"/>
</dbReference>
<evidence type="ECO:0000313" key="3">
    <source>
        <dbReference type="EMBL" id="OSY43189.1"/>
    </source>
</evidence>
<evidence type="ECO:0000256" key="2">
    <source>
        <dbReference type="SAM" id="MobiDB-lite"/>
    </source>
</evidence>
<dbReference type="PROSITE" id="PS00519">
    <property type="entry name" value="HTH_ASNC_1"/>
    <property type="match status" value="1"/>
</dbReference>
<protein>
    <submittedName>
        <fullName evidence="3">N-acetylglucosamine repressor</fullName>
    </submittedName>
</protein>
<comment type="caution">
    <text evidence="3">The sequence shown here is derived from an EMBL/GenBank/DDBJ whole genome shotgun (WGS) entry which is preliminary data.</text>
</comment>
<dbReference type="InterPro" id="IPR043129">
    <property type="entry name" value="ATPase_NBD"/>
</dbReference>
<name>A0A1Y2N7L7_PSEAH</name>
<proteinExistence type="inferred from homology"/>
<dbReference type="InterPro" id="IPR036390">
    <property type="entry name" value="WH_DNA-bd_sf"/>
</dbReference>
<dbReference type="SUPFAM" id="SSF53067">
    <property type="entry name" value="Actin-like ATPase domain"/>
    <property type="match status" value="1"/>
</dbReference>
<comment type="similarity">
    <text evidence="1">Belongs to the ROK (NagC/XylR) family.</text>
</comment>
<feature type="compositionally biased region" description="Low complexity" evidence="2">
    <location>
        <begin position="398"/>
        <end position="416"/>
    </location>
</feature>
<dbReference type="EMBL" id="MIGB01000003">
    <property type="protein sequence ID" value="OSY43189.1"/>
    <property type="molecule type" value="Genomic_DNA"/>
</dbReference>
<dbReference type="STRING" id="2074.BG845_00794"/>
<keyword evidence="4" id="KW-1185">Reference proteome</keyword>
<dbReference type="PANTHER" id="PTHR18964:SF173">
    <property type="entry name" value="GLUCOKINASE"/>
    <property type="match status" value="1"/>
</dbReference>